<organism evidence="10 11">
    <name type="scientific">Arachnia propionica</name>
    <dbReference type="NCBI Taxonomy" id="1750"/>
    <lineage>
        <taxon>Bacteria</taxon>
        <taxon>Bacillati</taxon>
        <taxon>Actinomycetota</taxon>
        <taxon>Actinomycetes</taxon>
        <taxon>Propionibacteriales</taxon>
        <taxon>Propionibacteriaceae</taxon>
        <taxon>Arachnia</taxon>
    </lineage>
</organism>
<comment type="subcellular location">
    <subcellularLocation>
        <location evidence="1 9">Cell membrane</location>
        <topology evidence="1 9">Multi-pass membrane protein</topology>
    </subcellularLocation>
</comment>
<dbReference type="PANTHER" id="PTHR34308:SF1">
    <property type="entry name" value="COBALAMIN BIOSYNTHESIS PROTEIN CBIB"/>
    <property type="match status" value="1"/>
</dbReference>
<dbReference type="NCBIfam" id="TIGR00380">
    <property type="entry name" value="cobal_cbiB"/>
    <property type="match status" value="1"/>
</dbReference>
<dbReference type="InterPro" id="IPR004485">
    <property type="entry name" value="Cobalamin_biosynth_CobD/CbiB"/>
</dbReference>
<evidence type="ECO:0000256" key="6">
    <source>
        <dbReference type="ARBA" id="ARBA00022692"/>
    </source>
</evidence>
<dbReference type="HAMAP" id="MF_00024">
    <property type="entry name" value="CobD_CbiB"/>
    <property type="match status" value="1"/>
</dbReference>
<dbReference type="AlphaFoldDB" id="A0A3P1TBA2"/>
<evidence type="ECO:0000256" key="3">
    <source>
        <dbReference type="ARBA" id="ARBA00006263"/>
    </source>
</evidence>
<evidence type="ECO:0000256" key="1">
    <source>
        <dbReference type="ARBA" id="ARBA00004651"/>
    </source>
</evidence>
<comment type="similarity">
    <text evidence="3 9">Belongs to the CobD/CbiB family.</text>
</comment>
<keyword evidence="6 9" id="KW-0812">Transmembrane</keyword>
<evidence type="ECO:0000256" key="7">
    <source>
        <dbReference type="ARBA" id="ARBA00022989"/>
    </source>
</evidence>
<keyword evidence="7 9" id="KW-1133">Transmembrane helix</keyword>
<comment type="caution">
    <text evidence="10">The sequence shown here is derived from an EMBL/GenBank/DDBJ whole genome shotgun (WGS) entry which is preliminary data.</text>
</comment>
<comment type="function">
    <text evidence="9">Converts cobyric acid to cobinamide by the addition of aminopropanol on the F carboxylic group.</text>
</comment>
<feature type="transmembrane region" description="Helical" evidence="9">
    <location>
        <begin position="291"/>
        <end position="313"/>
    </location>
</feature>
<keyword evidence="4 9" id="KW-1003">Cell membrane</keyword>
<evidence type="ECO:0000313" key="10">
    <source>
        <dbReference type="EMBL" id="RRD05753.1"/>
    </source>
</evidence>
<comment type="pathway">
    <text evidence="2 9">Cofactor biosynthesis; adenosylcobalamin biosynthesis.</text>
</comment>
<dbReference type="GO" id="GO:0048472">
    <property type="term" value="F:threonine-phosphate decarboxylase activity"/>
    <property type="evidence" value="ECO:0007669"/>
    <property type="project" value="InterPro"/>
</dbReference>
<evidence type="ECO:0000256" key="2">
    <source>
        <dbReference type="ARBA" id="ARBA00004953"/>
    </source>
</evidence>
<name>A0A3P1TBA2_9ACTN</name>
<dbReference type="PANTHER" id="PTHR34308">
    <property type="entry name" value="COBALAMIN BIOSYNTHESIS PROTEIN CBIB"/>
    <property type="match status" value="1"/>
</dbReference>
<dbReference type="RefSeq" id="WP_124843922.1">
    <property type="nucleotide sequence ID" value="NZ_RQZG01000005.1"/>
</dbReference>
<dbReference type="GO" id="GO:0015420">
    <property type="term" value="F:ABC-type vitamin B12 transporter activity"/>
    <property type="evidence" value="ECO:0007669"/>
    <property type="project" value="UniProtKB-UniRule"/>
</dbReference>
<proteinExistence type="inferred from homology"/>
<evidence type="ECO:0000313" key="11">
    <source>
        <dbReference type="Proteomes" id="UP000280819"/>
    </source>
</evidence>
<evidence type="ECO:0000256" key="4">
    <source>
        <dbReference type="ARBA" id="ARBA00022475"/>
    </source>
</evidence>
<gene>
    <name evidence="9" type="primary">cobD</name>
    <name evidence="10" type="ORF">EII34_05980</name>
</gene>
<evidence type="ECO:0000256" key="5">
    <source>
        <dbReference type="ARBA" id="ARBA00022573"/>
    </source>
</evidence>
<dbReference type="Proteomes" id="UP000280819">
    <property type="component" value="Unassembled WGS sequence"/>
</dbReference>
<comment type="caution">
    <text evidence="9">Lacks conserved residue(s) required for the propagation of feature annotation.</text>
</comment>
<dbReference type="EMBL" id="RQZG01000005">
    <property type="protein sequence ID" value="RRD05753.1"/>
    <property type="molecule type" value="Genomic_DNA"/>
</dbReference>
<dbReference type="NCBIfam" id="NF002276">
    <property type="entry name" value="PRK01209.1-4"/>
    <property type="match status" value="1"/>
</dbReference>
<dbReference type="GO" id="GO:0005886">
    <property type="term" value="C:plasma membrane"/>
    <property type="evidence" value="ECO:0007669"/>
    <property type="project" value="UniProtKB-SubCell"/>
</dbReference>
<accession>A0A3P1TBA2</accession>
<reference evidence="10 11" key="1">
    <citation type="submission" date="2018-11" db="EMBL/GenBank/DDBJ databases">
        <title>Genomes From Bacteria Associated with the Canine Oral Cavity: a Test Case for Automated Genome-Based Taxonomic Assignment.</title>
        <authorList>
            <person name="Coil D.A."/>
            <person name="Jospin G."/>
            <person name="Darling A.E."/>
            <person name="Wallis C."/>
            <person name="Davis I.J."/>
            <person name="Harris S."/>
            <person name="Eisen J.A."/>
            <person name="Holcombe L.J."/>
            <person name="O'Flynn C."/>
        </authorList>
    </citation>
    <scope>NUCLEOTIDE SEQUENCE [LARGE SCALE GENOMIC DNA]</scope>
    <source>
        <strain evidence="10 11">OH887_COT-365</strain>
    </source>
</reference>
<protein>
    <recommendedName>
        <fullName evidence="9">Cobalamin biosynthesis protein CobD</fullName>
    </recommendedName>
</protein>
<keyword evidence="5 9" id="KW-0169">Cobalamin biosynthesis</keyword>
<sequence>MSPIHRALGLVLGTAADQAFGDPERHHPVAWFGSWATHVEQYTWRDDHRAGGWFTLAAVIPVVGTALLVERVAARRGWAEVATTALATWTALGTRRLAVEGQVMAQRLRSRDLEAAREQLPNLCGRDPSRLDADGLGRATVESMAENTNDAGVSTLFWGAVAGVPGIIGHRCLNTLDAMVGHRNERYERFGAVAARLDDAAAWLPARITGVLACGLAPLVGGDTGRAWRMMRRDHARHPSPNGGWCESAWAGALGVQLGGENRYGERVETRPTLGEGPRPRAREVHRAARLVTVVTWAAAGIAATVLGGLALWGRRRR</sequence>
<evidence type="ECO:0000256" key="9">
    <source>
        <dbReference type="HAMAP-Rule" id="MF_00024"/>
    </source>
</evidence>
<dbReference type="Pfam" id="PF03186">
    <property type="entry name" value="CobD_Cbib"/>
    <property type="match status" value="1"/>
</dbReference>
<keyword evidence="8 9" id="KW-0472">Membrane</keyword>
<dbReference type="GO" id="GO:0009236">
    <property type="term" value="P:cobalamin biosynthetic process"/>
    <property type="evidence" value="ECO:0007669"/>
    <property type="project" value="UniProtKB-UniRule"/>
</dbReference>
<dbReference type="UniPathway" id="UPA00148"/>
<evidence type="ECO:0000256" key="8">
    <source>
        <dbReference type="ARBA" id="ARBA00023136"/>
    </source>
</evidence>
<dbReference type="OrthoDB" id="9811967at2"/>